<accession>A0ABQ0YTT0</accession>
<comment type="caution">
    <text evidence="2">The sequence shown here is derived from an EMBL/GenBank/DDBJ whole genome shotgun (WGS) entry which is preliminary data.</text>
</comment>
<evidence type="ECO:0000313" key="2">
    <source>
        <dbReference type="EMBL" id="GES39930.1"/>
    </source>
</evidence>
<feature type="region of interest" description="Disordered" evidence="1">
    <location>
        <begin position="215"/>
        <end position="260"/>
    </location>
</feature>
<sequence>MREIAVSRVVSGAPDDEHDPLAYLSDGRREKVASRIERLTAPTTKRREAATPASPYVRYTDAELRAARRASVQRRGEDRRLLALAQQELARISGTDSAVSAVDQQVADIERQDRQIQNVRAVRTHLDALRHSGTATAQQLAAATAAVSAAEAAAPPERDWPIIERSAQCNRAAAARHERARVLDSQAIGRVTDRITRLGEGLRTEHSLLEQIDAEIARRRDGGTRRRSDLQTRPAEPHSPPRQETELDPSRHDRGPDLDL</sequence>
<evidence type="ECO:0008006" key="4">
    <source>
        <dbReference type="Google" id="ProtNLM"/>
    </source>
</evidence>
<evidence type="ECO:0000256" key="1">
    <source>
        <dbReference type="SAM" id="MobiDB-lite"/>
    </source>
</evidence>
<organism evidence="2 3">
    <name type="scientific">Rhodococcus aetherivorans</name>
    <dbReference type="NCBI Taxonomy" id="191292"/>
    <lineage>
        <taxon>Bacteria</taxon>
        <taxon>Bacillati</taxon>
        <taxon>Actinomycetota</taxon>
        <taxon>Actinomycetes</taxon>
        <taxon>Mycobacteriales</taxon>
        <taxon>Nocardiaceae</taxon>
        <taxon>Rhodococcus</taxon>
    </lineage>
</organism>
<name>A0ABQ0YTT0_9NOCA</name>
<dbReference type="Proteomes" id="UP000325466">
    <property type="component" value="Unassembled WGS sequence"/>
</dbReference>
<feature type="region of interest" description="Disordered" evidence="1">
    <location>
        <begin position="1"/>
        <end position="26"/>
    </location>
</feature>
<evidence type="ECO:0000313" key="3">
    <source>
        <dbReference type="Proteomes" id="UP000325466"/>
    </source>
</evidence>
<reference evidence="2 3" key="1">
    <citation type="journal article" date="2018" name="Biodegradation">
        <title>1,4-Dioxane degradation characteristics of Rhodococcus aetherivorans JCM 14343.</title>
        <authorList>
            <person name="Inoue D."/>
            <person name="Tsunoda T."/>
            <person name="Yamamoto N."/>
            <person name="Ike M."/>
            <person name="Sei K."/>
        </authorList>
    </citation>
    <scope>NUCLEOTIDE SEQUENCE [LARGE SCALE GENOMIC DNA]</scope>
    <source>
        <strain evidence="2 3">JCM 14343</strain>
    </source>
</reference>
<proteinExistence type="predicted"/>
<keyword evidence="3" id="KW-1185">Reference proteome</keyword>
<dbReference type="EMBL" id="BLAH01000143">
    <property type="protein sequence ID" value="GES39930.1"/>
    <property type="molecule type" value="Genomic_DNA"/>
</dbReference>
<gene>
    <name evidence="2" type="ORF">RAJCM14343_5208</name>
</gene>
<protein>
    <recommendedName>
        <fullName evidence="4">Mobilization protein</fullName>
    </recommendedName>
</protein>